<dbReference type="Gene3D" id="2.30.40.10">
    <property type="entry name" value="Urease, subunit C, domain 1"/>
    <property type="match status" value="1"/>
</dbReference>
<evidence type="ECO:0008006" key="3">
    <source>
        <dbReference type="Google" id="ProtNLM"/>
    </source>
</evidence>
<accession>A0ABY1EAQ1</accession>
<protein>
    <recommendedName>
        <fullName evidence="3">Imidazolonepropionase</fullName>
    </recommendedName>
</protein>
<comment type="caution">
    <text evidence="1">The sequence shown here is derived from an EMBL/GenBank/DDBJ whole genome shotgun (WGS) entry which is preliminary data.</text>
</comment>
<dbReference type="EMBL" id="FOPW01000003">
    <property type="protein sequence ID" value="SFH30215.1"/>
    <property type="molecule type" value="Genomic_DNA"/>
</dbReference>
<dbReference type="InterPro" id="IPR011059">
    <property type="entry name" value="Metal-dep_hydrolase_composite"/>
</dbReference>
<evidence type="ECO:0000313" key="2">
    <source>
        <dbReference type="Proteomes" id="UP000199681"/>
    </source>
</evidence>
<keyword evidence="2" id="KW-1185">Reference proteome</keyword>
<sequence>MTSALTTTLTAIINARVVPVIGETIANGTVLIENGRISAVGAGLTVPIGAQVIDATGK</sequence>
<dbReference type="Proteomes" id="UP000199681">
    <property type="component" value="Unassembled WGS sequence"/>
</dbReference>
<reference evidence="1 2" key="1">
    <citation type="submission" date="2016-10" db="EMBL/GenBank/DDBJ databases">
        <authorList>
            <person name="Varghese N."/>
            <person name="Submissions S."/>
        </authorList>
    </citation>
    <scope>NUCLEOTIDE SEQUENCE [LARGE SCALE GENOMIC DNA]</scope>
    <source>
        <strain evidence="1 2">GMCC 1.11211</strain>
    </source>
</reference>
<evidence type="ECO:0000313" key="1">
    <source>
        <dbReference type="EMBL" id="SFH30215.1"/>
    </source>
</evidence>
<gene>
    <name evidence="1" type="ORF">SAMN05216274_1034</name>
</gene>
<name>A0ABY1EAQ1_9MICO</name>
<proteinExistence type="predicted"/>
<organism evidence="1 2">
    <name type="scientific">Cryobacterium levicorallinum</name>
    <dbReference type="NCBI Taxonomy" id="995038"/>
    <lineage>
        <taxon>Bacteria</taxon>
        <taxon>Bacillati</taxon>
        <taxon>Actinomycetota</taxon>
        <taxon>Actinomycetes</taxon>
        <taxon>Micrococcales</taxon>
        <taxon>Microbacteriaceae</taxon>
        <taxon>Cryobacterium</taxon>
    </lineage>
</organism>
<dbReference type="SUPFAM" id="SSF51338">
    <property type="entry name" value="Composite domain of metallo-dependent hydrolases"/>
    <property type="match status" value="1"/>
</dbReference>